<keyword evidence="9" id="KW-1185">Reference proteome</keyword>
<keyword evidence="2" id="KW-0436">Ligase</keyword>
<keyword evidence="5" id="KW-0067">ATP-binding</keyword>
<dbReference type="InterPro" id="IPR012094">
    <property type="entry name" value="tRNA_Ile_lys_synt"/>
</dbReference>
<evidence type="ECO:0000256" key="1">
    <source>
        <dbReference type="ARBA" id="ARBA00013267"/>
    </source>
</evidence>
<accession>A0A4D7C9U6</accession>
<sequence>MAWCRAQAVPVLLTGHTADDQAETLLARLARGAGLAGMAGIRALRPLDAAVTLARPLLELRRATLQAWLESIGQPWVSDPSNHDPKFERVRWRAALANLPELDAAAAARTASHLADLDAQLNTATDHWLQHHATLLPGGAMQVALAGAPLPEIRLRALVRALEIVTGSVPAREDVAAAIARKSATTCGGAKLEPTDTGMLCMREAGRIADSLPTPCAHALWDRRFAITEARPGVVRALGEAGWRNALDQWPDLRGLAMPFGVRCALPALWRGRIAGAGRRRQRSGDIAARFGAA</sequence>
<gene>
    <name evidence="8" type="ORF">E6W36_10475</name>
</gene>
<dbReference type="GO" id="GO:0008033">
    <property type="term" value="P:tRNA processing"/>
    <property type="evidence" value="ECO:0007669"/>
    <property type="project" value="UniProtKB-KW"/>
</dbReference>
<dbReference type="KEGG" id="hgn:E6W36_10475"/>
<evidence type="ECO:0000313" key="8">
    <source>
        <dbReference type="EMBL" id="QCI79803.1"/>
    </source>
</evidence>
<evidence type="ECO:0000256" key="2">
    <source>
        <dbReference type="ARBA" id="ARBA00022598"/>
    </source>
</evidence>
<comment type="catalytic activity">
    <reaction evidence="6">
        <text>cytidine(34) in tRNA(Ile2) + L-lysine + ATP = lysidine(34) in tRNA(Ile2) + AMP + diphosphate + H(+)</text>
        <dbReference type="Rhea" id="RHEA:43744"/>
        <dbReference type="Rhea" id="RHEA-COMP:10625"/>
        <dbReference type="Rhea" id="RHEA-COMP:10670"/>
        <dbReference type="ChEBI" id="CHEBI:15378"/>
        <dbReference type="ChEBI" id="CHEBI:30616"/>
        <dbReference type="ChEBI" id="CHEBI:32551"/>
        <dbReference type="ChEBI" id="CHEBI:33019"/>
        <dbReference type="ChEBI" id="CHEBI:82748"/>
        <dbReference type="ChEBI" id="CHEBI:83665"/>
        <dbReference type="ChEBI" id="CHEBI:456215"/>
        <dbReference type="EC" id="6.3.4.19"/>
    </reaction>
</comment>
<dbReference type="CDD" id="cd01992">
    <property type="entry name" value="TilS_N"/>
    <property type="match status" value="1"/>
</dbReference>
<reference evidence="9" key="1">
    <citation type="submission" date="2019-04" db="EMBL/GenBank/DDBJ databases">
        <title>Complete genome sequence of Sphingomonas sp. W1-2-3.</title>
        <authorList>
            <person name="Im W.T."/>
        </authorList>
    </citation>
    <scope>NUCLEOTIDE SEQUENCE [LARGE SCALE GENOMIC DNA]</scope>
    <source>
        <strain evidence="9">W1-2-3</strain>
    </source>
</reference>
<dbReference type="Pfam" id="PF01171">
    <property type="entry name" value="ATP_bind_3"/>
    <property type="match status" value="1"/>
</dbReference>
<evidence type="ECO:0000256" key="5">
    <source>
        <dbReference type="ARBA" id="ARBA00022840"/>
    </source>
</evidence>
<dbReference type="PANTHER" id="PTHR43033">
    <property type="entry name" value="TRNA(ILE)-LYSIDINE SYNTHASE-RELATED"/>
    <property type="match status" value="1"/>
</dbReference>
<dbReference type="EC" id="6.3.4.19" evidence="1"/>
<dbReference type="GO" id="GO:0032267">
    <property type="term" value="F:tRNA(Ile)-lysidine synthase activity"/>
    <property type="evidence" value="ECO:0007669"/>
    <property type="project" value="UniProtKB-EC"/>
</dbReference>
<dbReference type="AlphaFoldDB" id="A0A4D7C9U6"/>
<dbReference type="InterPro" id="IPR014729">
    <property type="entry name" value="Rossmann-like_a/b/a_fold"/>
</dbReference>
<name>A0A4D7C9U6_9SPHN</name>
<evidence type="ECO:0000256" key="6">
    <source>
        <dbReference type="ARBA" id="ARBA00048539"/>
    </source>
</evidence>
<keyword evidence="3" id="KW-0819">tRNA processing</keyword>
<dbReference type="SUPFAM" id="SSF52402">
    <property type="entry name" value="Adenine nucleotide alpha hydrolases-like"/>
    <property type="match status" value="1"/>
</dbReference>
<dbReference type="Gene3D" id="3.40.50.620">
    <property type="entry name" value="HUPs"/>
    <property type="match status" value="1"/>
</dbReference>
<evidence type="ECO:0000256" key="4">
    <source>
        <dbReference type="ARBA" id="ARBA00022741"/>
    </source>
</evidence>
<dbReference type="GO" id="GO:0005524">
    <property type="term" value="F:ATP binding"/>
    <property type="evidence" value="ECO:0007669"/>
    <property type="project" value="UniProtKB-KW"/>
</dbReference>
<dbReference type="RefSeq" id="WP_222872627.1">
    <property type="nucleotide sequence ID" value="NZ_CP039704.1"/>
</dbReference>
<dbReference type="PANTHER" id="PTHR43033:SF1">
    <property type="entry name" value="TRNA(ILE)-LYSIDINE SYNTHASE-RELATED"/>
    <property type="match status" value="1"/>
</dbReference>
<evidence type="ECO:0000259" key="7">
    <source>
        <dbReference type="Pfam" id="PF01171"/>
    </source>
</evidence>
<keyword evidence="4" id="KW-0547">Nucleotide-binding</keyword>
<dbReference type="EMBL" id="CP039704">
    <property type="protein sequence ID" value="QCI79803.1"/>
    <property type="molecule type" value="Genomic_DNA"/>
</dbReference>
<evidence type="ECO:0000256" key="3">
    <source>
        <dbReference type="ARBA" id="ARBA00022694"/>
    </source>
</evidence>
<protein>
    <recommendedName>
        <fullName evidence="1">tRNA(Ile)-lysidine synthetase</fullName>
        <ecNumber evidence="1">6.3.4.19</ecNumber>
    </recommendedName>
</protein>
<feature type="domain" description="tRNA(Ile)-lysidine/2-thiocytidine synthase N-terminal" evidence="7">
    <location>
        <begin position="4"/>
        <end position="94"/>
    </location>
</feature>
<dbReference type="InterPro" id="IPR011063">
    <property type="entry name" value="TilS/TtcA_N"/>
</dbReference>
<proteinExistence type="predicted"/>
<dbReference type="InterPro" id="IPR012795">
    <property type="entry name" value="tRNA_Ile_lys_synt_N"/>
</dbReference>
<dbReference type="Proteomes" id="UP000298714">
    <property type="component" value="Chromosome"/>
</dbReference>
<evidence type="ECO:0000313" key="9">
    <source>
        <dbReference type="Proteomes" id="UP000298714"/>
    </source>
</evidence>
<organism evidence="8 9">
    <name type="scientific">Hankyongella ginsenosidimutans</name>
    <dbReference type="NCBI Taxonomy" id="1763828"/>
    <lineage>
        <taxon>Bacteria</taxon>
        <taxon>Pseudomonadati</taxon>
        <taxon>Pseudomonadota</taxon>
        <taxon>Alphaproteobacteria</taxon>
        <taxon>Sphingomonadales</taxon>
        <taxon>Sphingomonadaceae</taxon>
        <taxon>Hankyongella</taxon>
    </lineage>
</organism>